<sequence length="277" mass="30546">MFGILLAGFSSGLSELSDLIGKKEMRARVASHYTIGFLSIFFGTVFLIASGILRDTFVFSFASLPTLVPRILLEIVQAQITIMALKRADRSDFGFVRTLTIPLLLMVDLTLGYAITTGQMFGIAVIVTTVFILFSFEKYRTKGFWLLLGSAVNAVLTISLYKYDITHFNSVESEQTIVSLIIMLYFFVFAVSRAKENPFSYLLNPLFAIQSISSGLAVVIGAFAILFAPASVITAAFRALAVLFSIISGKYYFHEKKFVLKCALFVLIVAGLVLLAR</sequence>
<feature type="transmembrane region" description="Helical" evidence="1">
    <location>
        <begin position="30"/>
        <end position="50"/>
    </location>
</feature>
<feature type="transmembrane region" description="Helical" evidence="1">
    <location>
        <begin position="120"/>
        <end position="136"/>
    </location>
</feature>
<keyword evidence="1" id="KW-0812">Transmembrane</keyword>
<dbReference type="Proteomes" id="UP000034185">
    <property type="component" value="Unassembled WGS sequence"/>
</dbReference>
<feature type="transmembrane region" description="Helical" evidence="1">
    <location>
        <begin position="143"/>
        <end position="163"/>
    </location>
</feature>
<feature type="transmembrane region" description="Helical" evidence="1">
    <location>
        <begin position="206"/>
        <end position="229"/>
    </location>
</feature>
<feature type="transmembrane region" description="Helical" evidence="1">
    <location>
        <begin position="235"/>
        <end position="253"/>
    </location>
</feature>
<reference evidence="2 3" key="1">
    <citation type="journal article" date="2015" name="Nature">
        <title>rRNA introns, odd ribosomes, and small enigmatic genomes across a large radiation of phyla.</title>
        <authorList>
            <person name="Brown C.T."/>
            <person name="Hug L.A."/>
            <person name="Thomas B.C."/>
            <person name="Sharon I."/>
            <person name="Castelle C.J."/>
            <person name="Singh A."/>
            <person name="Wilkins M.J."/>
            <person name="Williams K.H."/>
            <person name="Banfield J.F."/>
        </authorList>
    </citation>
    <scope>NUCLEOTIDE SEQUENCE [LARGE SCALE GENOMIC DNA]</scope>
</reference>
<keyword evidence="1" id="KW-0472">Membrane</keyword>
<feature type="transmembrane region" description="Helical" evidence="1">
    <location>
        <begin position="175"/>
        <end position="194"/>
    </location>
</feature>
<feature type="transmembrane region" description="Helical" evidence="1">
    <location>
        <begin position="94"/>
        <end position="114"/>
    </location>
</feature>
<protein>
    <recommendedName>
        <fullName evidence="4">EamA domain-containing protein</fullName>
    </recommendedName>
</protein>
<accession>A0A0G1X6D5</accession>
<feature type="transmembrane region" description="Helical" evidence="1">
    <location>
        <begin position="56"/>
        <end position="73"/>
    </location>
</feature>
<keyword evidence="1" id="KW-1133">Transmembrane helix</keyword>
<name>A0A0G1X6D5_9BACT</name>
<organism evidence="2 3">
    <name type="scientific">Candidatus Kaiserbacteria bacterium GW2011_GWB1_52_6</name>
    <dbReference type="NCBI Taxonomy" id="1618674"/>
    <lineage>
        <taxon>Bacteria</taxon>
        <taxon>Candidatus Kaiseribacteriota</taxon>
    </lineage>
</organism>
<evidence type="ECO:0000313" key="2">
    <source>
        <dbReference type="EMBL" id="KKW26395.1"/>
    </source>
</evidence>
<dbReference type="EMBL" id="LCRA01000026">
    <property type="protein sequence ID" value="KKW26395.1"/>
    <property type="molecule type" value="Genomic_DNA"/>
</dbReference>
<evidence type="ECO:0008006" key="4">
    <source>
        <dbReference type="Google" id="ProtNLM"/>
    </source>
</evidence>
<evidence type="ECO:0000313" key="3">
    <source>
        <dbReference type="Proteomes" id="UP000034185"/>
    </source>
</evidence>
<evidence type="ECO:0000256" key="1">
    <source>
        <dbReference type="SAM" id="Phobius"/>
    </source>
</evidence>
<comment type="caution">
    <text evidence="2">The sequence shown here is derived from an EMBL/GenBank/DDBJ whole genome shotgun (WGS) entry which is preliminary data.</text>
</comment>
<dbReference type="AlphaFoldDB" id="A0A0G1X6D5"/>
<feature type="transmembrane region" description="Helical" evidence="1">
    <location>
        <begin position="258"/>
        <end position="276"/>
    </location>
</feature>
<proteinExistence type="predicted"/>
<gene>
    <name evidence="2" type="ORF">UY70_C0026G0008</name>
</gene>